<dbReference type="KEGG" id="vg:24528021"/>
<dbReference type="GeneID" id="24528021"/>
<dbReference type="Proteomes" id="UP000201219">
    <property type="component" value="Segment"/>
</dbReference>
<organism evidence="9">
    <name type="scientific">Camponotus yamaokai virus</name>
    <dbReference type="NCBI Taxonomy" id="1608533"/>
    <lineage>
        <taxon>Viruses</taxon>
        <taxon>Riboviria</taxon>
        <taxon>Orthornavirae</taxon>
        <taxon>Duplornaviricota</taxon>
        <taxon>Chrymotiviricetes</taxon>
        <taxon>Ghabrivirales</taxon>
        <taxon>Betatotivirineae</taxon>
        <taxon>Inseviridae</taxon>
        <taxon>Insevirus</taxon>
        <taxon>Insevirus ichi</taxon>
    </lineage>
</organism>
<evidence type="ECO:0000256" key="2">
    <source>
        <dbReference type="ARBA" id="ARBA00022484"/>
    </source>
</evidence>
<keyword evidence="10" id="KW-1185">Reference proteome</keyword>
<dbReference type="InterPro" id="IPR043502">
    <property type="entry name" value="DNA/RNA_pol_sf"/>
</dbReference>
<keyword evidence="4 8" id="KW-0548">Nucleotidyltransferase</keyword>
<reference evidence="9" key="1">
    <citation type="journal article" date="2015" name="J. Gen. Virol.">
        <title>Identification, characterization and full-length sequence analysis of a novel dsRNA virus isolated from the arboreal ant Camponotus yamaokai.</title>
        <authorList>
            <person name="Koyama S."/>
            <person name="Urayama S.I."/>
            <person name="Ohmatsu T."/>
            <person name="Sassa Y."/>
            <person name="Sakai C."/>
            <person name="Takata M."/>
            <person name="Hayashi S."/>
            <person name="Nagai M."/>
            <person name="Furuya T."/>
            <person name="Moriyama H."/>
            <person name="Satoh T."/>
            <person name="Ono S.I."/>
            <person name="Mizutani T."/>
        </authorList>
    </citation>
    <scope>NUCLEOTIDE SEQUENCE [LARGE SCALE GENOMIC DNA]</scope>
    <source>
        <strain evidence="9">TH-2013a</strain>
    </source>
</reference>
<evidence type="ECO:0000256" key="6">
    <source>
        <dbReference type="ARBA" id="ARBA00022953"/>
    </source>
</evidence>
<evidence type="ECO:0000313" key="9">
    <source>
        <dbReference type="EMBL" id="BAR72205.1"/>
    </source>
</evidence>
<dbReference type="Pfam" id="PF02123">
    <property type="entry name" value="RdRP_4"/>
    <property type="match status" value="1"/>
</dbReference>
<evidence type="ECO:0000256" key="1">
    <source>
        <dbReference type="ARBA" id="ARBA00012494"/>
    </source>
</evidence>
<evidence type="ECO:0000256" key="3">
    <source>
        <dbReference type="ARBA" id="ARBA00022679"/>
    </source>
</evidence>
<dbReference type="Gene3D" id="3.30.70.270">
    <property type="match status" value="1"/>
</dbReference>
<dbReference type="RefSeq" id="YP_009143313.1">
    <property type="nucleotide sequence ID" value="NC_027212.1"/>
</dbReference>
<name>A0A0F7R0H9_9VIRU</name>
<dbReference type="EMBL" id="LC026053">
    <property type="protein sequence ID" value="BAR72205.1"/>
    <property type="molecule type" value="Genomic_RNA"/>
</dbReference>
<evidence type="ECO:0000256" key="4">
    <source>
        <dbReference type="ARBA" id="ARBA00022695"/>
    </source>
</evidence>
<keyword evidence="2 8" id="KW-0696">RNA-directed RNA polymerase</keyword>
<dbReference type="EC" id="2.7.7.48" evidence="1 8"/>
<evidence type="ECO:0000313" key="10">
    <source>
        <dbReference type="Proteomes" id="UP000201219"/>
    </source>
</evidence>
<sequence length="659" mass="75545">MDIVKMVLKIQTIIAGYNIDELYASDAWRQILKAISGRFFPDVFSKGPCYMLFVHLHWLTAKCPYTTEQIVSDITEWVDSKMEGRTKEVDQTICDKVLDKVVLEWYKGEAGGFLSFKDYCNDYVRWGTSGGAPKAEVLGQEYRSKWAWAISHATNADGSLKEDYDLYEEALKERTNSVIALKEEPAKTREIITTTMASYLRQSYLMYRWGKPNIPSPISTATWMGKFERASPSWYGSIDGERFDHSVPKQFIIGLMNRLGKLDSETRQVAQDEIEHMNELKVIWGEKEWKWEGGLLSGWRITSIIGSLLSCCVAEYIISKTHMEGALHYGVMGDDLIMYSYREKLESAKMVELYREFGLKANLAKTTSGSVGEFLRRVLSKGGTWAYPALGFRSIVYANPWLDHYTYNEEAEVSNCWLTFLSRLLPHCYKKTGDVVSLIMRRLKGNLSMLFGKLDWDSWLRTPISAGGGGALEFSDVSRWSYLDKLRDTDVLSNKAFMSSVFGLTPYKRILKPITTMKKLDLTTVIYWKNQLRGVDTSPHSSWFKHETNITRLVYDYVFRKIRLSELRGGLLHALPRGLRVTSPQRVVDFLMRGTKEYTGITTIQHTKDSMQAYSDIGAHVVRAICSSKRFTNVRHISAAVTLYMMEILKDVYIPYGTW</sequence>
<dbReference type="GO" id="GO:0000166">
    <property type="term" value="F:nucleotide binding"/>
    <property type="evidence" value="ECO:0007669"/>
    <property type="project" value="UniProtKB-KW"/>
</dbReference>
<dbReference type="OrthoDB" id="6522at10239"/>
<keyword evidence="3 8" id="KW-0808">Transferase</keyword>
<proteinExistence type="predicted"/>
<keyword evidence="6 8" id="KW-0693">Viral RNA replication</keyword>
<evidence type="ECO:0000256" key="8">
    <source>
        <dbReference type="RuleBase" id="RU364050"/>
    </source>
</evidence>
<dbReference type="GO" id="GO:0003968">
    <property type="term" value="F:RNA-directed RNA polymerase activity"/>
    <property type="evidence" value="ECO:0007669"/>
    <property type="project" value="UniProtKB-KW"/>
</dbReference>
<keyword evidence="5 8" id="KW-0547">Nucleotide-binding</keyword>
<protein>
    <recommendedName>
        <fullName evidence="1 8">RNA-directed RNA polymerase</fullName>
        <ecNumber evidence="1 8">2.7.7.48</ecNumber>
    </recommendedName>
</protein>
<dbReference type="InterPro" id="IPR043128">
    <property type="entry name" value="Rev_trsase/Diguanyl_cyclase"/>
</dbReference>
<evidence type="ECO:0000256" key="5">
    <source>
        <dbReference type="ARBA" id="ARBA00022741"/>
    </source>
</evidence>
<dbReference type="InterPro" id="IPR001795">
    <property type="entry name" value="RNA-dir_pol_luteovirus"/>
</dbReference>
<evidence type="ECO:0000256" key="7">
    <source>
        <dbReference type="ARBA" id="ARBA00048744"/>
    </source>
</evidence>
<dbReference type="GO" id="GO:0003723">
    <property type="term" value="F:RNA binding"/>
    <property type="evidence" value="ECO:0007669"/>
    <property type="project" value="InterPro"/>
</dbReference>
<accession>A0A0F7R0H9</accession>
<comment type="catalytic activity">
    <reaction evidence="7 8">
        <text>RNA(n) + a ribonucleoside 5'-triphosphate = RNA(n+1) + diphosphate</text>
        <dbReference type="Rhea" id="RHEA:21248"/>
        <dbReference type="Rhea" id="RHEA-COMP:14527"/>
        <dbReference type="Rhea" id="RHEA-COMP:17342"/>
        <dbReference type="ChEBI" id="CHEBI:33019"/>
        <dbReference type="ChEBI" id="CHEBI:61557"/>
        <dbReference type="ChEBI" id="CHEBI:140395"/>
        <dbReference type="EC" id="2.7.7.48"/>
    </reaction>
</comment>
<dbReference type="SUPFAM" id="SSF56672">
    <property type="entry name" value="DNA/RNA polymerases"/>
    <property type="match status" value="1"/>
</dbReference>
<dbReference type="GO" id="GO:0006351">
    <property type="term" value="P:DNA-templated transcription"/>
    <property type="evidence" value="ECO:0007669"/>
    <property type="project" value="InterPro"/>
</dbReference>